<name>A0AA38KDB8_9AGAR</name>
<dbReference type="PANTHER" id="PTHR31084">
    <property type="entry name" value="ALPHA-L-FUCOSIDASE 2"/>
    <property type="match status" value="1"/>
</dbReference>
<dbReference type="AlphaFoldDB" id="A0AA38KDB8"/>
<proteinExistence type="predicted"/>
<feature type="domain" description="Glycosyl hydrolase family 95 N-terminal" evidence="1">
    <location>
        <begin position="9"/>
        <end position="188"/>
    </location>
</feature>
<evidence type="ECO:0000313" key="3">
    <source>
        <dbReference type="Proteomes" id="UP001163798"/>
    </source>
</evidence>
<evidence type="ECO:0000313" key="2">
    <source>
        <dbReference type="EMBL" id="KAJ3783313.1"/>
    </source>
</evidence>
<organism evidence="2 3">
    <name type="scientific">Lentinula aff. detonsa</name>
    <dbReference type="NCBI Taxonomy" id="2804958"/>
    <lineage>
        <taxon>Eukaryota</taxon>
        <taxon>Fungi</taxon>
        <taxon>Dikarya</taxon>
        <taxon>Basidiomycota</taxon>
        <taxon>Agaricomycotina</taxon>
        <taxon>Agaricomycetes</taxon>
        <taxon>Agaricomycetidae</taxon>
        <taxon>Agaricales</taxon>
        <taxon>Marasmiineae</taxon>
        <taxon>Omphalotaceae</taxon>
        <taxon>Lentinula</taxon>
    </lineage>
</organism>
<keyword evidence="3" id="KW-1185">Reference proteome</keyword>
<comment type="caution">
    <text evidence="2">The sequence shown here is derived from an EMBL/GenBank/DDBJ whole genome shotgun (WGS) entry which is preliminary data.</text>
</comment>
<protein>
    <submittedName>
        <fullName evidence="2">Glycosyl hydrolase family, N-terminal domain-containing protein</fullName>
    </submittedName>
</protein>
<feature type="non-terminal residue" evidence="2">
    <location>
        <position position="1"/>
    </location>
</feature>
<dbReference type="Gene3D" id="2.70.98.50">
    <property type="entry name" value="putative glycoside hydrolase family protein from bacillus halodurans"/>
    <property type="match status" value="1"/>
</dbReference>
<dbReference type="InterPro" id="IPR027414">
    <property type="entry name" value="GH95_N_dom"/>
</dbReference>
<dbReference type="GO" id="GO:0004560">
    <property type="term" value="F:alpha-L-fucosidase activity"/>
    <property type="evidence" value="ECO:0007669"/>
    <property type="project" value="TreeGrafter"/>
</dbReference>
<sequence>TTMWFNSTNVIPLGNGRLGAQVLGQVPEEVIILNEDRIWSGSLNDPDNKNCAKALPAFREYLGLTVRPGKTISTTRKRLPMRNVWRHLSVNRCTKVRVYCTPLTKIDAYGLSAAGNLSLATSHSGIISNYNHSLDFTTAISTTTYAYEGVQYTRTAFASHPDKVIVIRMSANTTGLISFNASFETPMSMPVSAVGCIQSYAIQHSIYRHSLPMEEI</sequence>
<dbReference type="EMBL" id="MU793426">
    <property type="protein sequence ID" value="KAJ3783313.1"/>
    <property type="molecule type" value="Genomic_DNA"/>
</dbReference>
<dbReference type="Pfam" id="PF14498">
    <property type="entry name" value="Glyco_hyd_65N_2"/>
    <property type="match status" value="1"/>
</dbReference>
<keyword evidence="2" id="KW-0378">Hydrolase</keyword>
<accession>A0AA38KDB8</accession>
<reference evidence="2" key="1">
    <citation type="submission" date="2022-08" db="EMBL/GenBank/DDBJ databases">
        <authorList>
            <consortium name="DOE Joint Genome Institute"/>
            <person name="Min B."/>
            <person name="Riley R."/>
            <person name="Sierra-Patev S."/>
            <person name="Naranjo-Ortiz M."/>
            <person name="Looney B."/>
            <person name="Konkel Z."/>
            <person name="Slot J.C."/>
            <person name="Sakamoto Y."/>
            <person name="Steenwyk J.L."/>
            <person name="Rokas A."/>
            <person name="Carro J."/>
            <person name="Camarero S."/>
            <person name="Ferreira P."/>
            <person name="Molpeceres G."/>
            <person name="Ruiz-Duenas F.J."/>
            <person name="Serrano A."/>
            <person name="Henrissat B."/>
            <person name="Drula E."/>
            <person name="Hughes K.W."/>
            <person name="Mata J.L."/>
            <person name="Ishikawa N.K."/>
            <person name="Vargas-Isla R."/>
            <person name="Ushijima S."/>
            <person name="Smith C.A."/>
            <person name="Ahrendt S."/>
            <person name="Andreopoulos W."/>
            <person name="He G."/>
            <person name="Labutti K."/>
            <person name="Lipzen A."/>
            <person name="Ng V."/>
            <person name="Sandor L."/>
            <person name="Barry K."/>
            <person name="Martinez A.T."/>
            <person name="Xiao Y."/>
            <person name="Gibbons J.G."/>
            <person name="Terashima K."/>
            <person name="Hibbett D.S."/>
            <person name="Grigoriev I.V."/>
        </authorList>
    </citation>
    <scope>NUCLEOTIDE SEQUENCE</scope>
    <source>
        <strain evidence="2">TFB10291</strain>
    </source>
</reference>
<dbReference type="Proteomes" id="UP001163798">
    <property type="component" value="Unassembled WGS sequence"/>
</dbReference>
<dbReference type="PANTHER" id="PTHR31084:SF0">
    <property type="entry name" value="ALPHA-L-FUCOSIDASE 2"/>
    <property type="match status" value="1"/>
</dbReference>
<gene>
    <name evidence="2" type="ORF">GGU10DRAFT_273834</name>
</gene>
<evidence type="ECO:0000259" key="1">
    <source>
        <dbReference type="Pfam" id="PF14498"/>
    </source>
</evidence>